<dbReference type="Gene3D" id="3.40.140.10">
    <property type="entry name" value="Cytidine Deaminase, domain 2"/>
    <property type="match status" value="1"/>
</dbReference>
<dbReference type="OrthoDB" id="9782042at2"/>
<dbReference type="InterPro" id="IPR003786">
    <property type="entry name" value="FdhD"/>
</dbReference>
<dbReference type="Pfam" id="PF02634">
    <property type="entry name" value="FdhD-NarQ"/>
    <property type="match status" value="1"/>
</dbReference>
<accession>W0EZZ1</accession>
<comment type="similarity">
    <text evidence="3">Belongs to the FdhD family.</text>
</comment>
<dbReference type="InterPro" id="IPR016193">
    <property type="entry name" value="Cytidine_deaminase-like"/>
</dbReference>
<evidence type="ECO:0000256" key="2">
    <source>
        <dbReference type="ARBA" id="ARBA00023150"/>
    </source>
</evidence>
<gene>
    <name evidence="3" type="primary">fdhD</name>
    <name evidence="4" type="ORF">NIASO_16505</name>
</gene>
<dbReference type="PANTHER" id="PTHR30592">
    <property type="entry name" value="FORMATE DEHYDROGENASE"/>
    <property type="match status" value="1"/>
</dbReference>
<dbReference type="HOGENOM" id="CLU_056887_3_0_10"/>
<dbReference type="EMBL" id="CP007035">
    <property type="protein sequence ID" value="AHF16322.1"/>
    <property type="molecule type" value="Genomic_DNA"/>
</dbReference>
<evidence type="ECO:0000313" key="4">
    <source>
        <dbReference type="EMBL" id="AHF16322.1"/>
    </source>
</evidence>
<dbReference type="PANTHER" id="PTHR30592:SF1">
    <property type="entry name" value="SULFUR CARRIER PROTEIN FDHD"/>
    <property type="match status" value="1"/>
</dbReference>
<dbReference type="GO" id="GO:0016783">
    <property type="term" value="F:sulfurtransferase activity"/>
    <property type="evidence" value="ECO:0007669"/>
    <property type="project" value="InterPro"/>
</dbReference>
<dbReference type="Proteomes" id="UP000003586">
    <property type="component" value="Chromosome"/>
</dbReference>
<feature type="binding site" evidence="3">
    <location>
        <begin position="268"/>
        <end position="273"/>
    </location>
    <ligand>
        <name>Mo-bis(molybdopterin guanine dinucleotide)</name>
        <dbReference type="ChEBI" id="CHEBI:60539"/>
    </ligand>
</feature>
<evidence type="ECO:0000256" key="1">
    <source>
        <dbReference type="ARBA" id="ARBA00022490"/>
    </source>
</evidence>
<dbReference type="KEGG" id="nso:NIASO_16505"/>
<sequence>MEGLQSASAKQVPVQRVNGSVSSLFSDLLSVEEPLEISISYGPLAMREQKNISVTMRTPGNDRELAAGFLFTEGIIGSRRDIEDPDQEGMERSLPGQHIIQVALNENCIPQLQQSDRNFYTTSSCGVCGKSSIQSIKTVSPFSKSDRSYLTLVPDTLYQLPGKLRAAQSGFAATGGIHASGLFTIDGELLLLREDVGRHNALDKLIGSALISDLLPLSQHILLLSGRASFELIQKAAMAGIAVVAAIGAPSSLAVDLAKEFDITLLGFLKESRFNIYHLSERVKMPVAEEVSNR</sequence>
<keyword evidence="2 3" id="KW-0501">Molybdenum cofactor biosynthesis</keyword>
<feature type="active site" description="Cysteine persulfide intermediate" evidence="3">
    <location>
        <position position="125"/>
    </location>
</feature>
<dbReference type="RefSeq" id="WP_008587301.1">
    <property type="nucleotide sequence ID" value="NZ_CP007035.1"/>
</dbReference>
<proteinExistence type="inferred from homology"/>
<dbReference type="GO" id="GO:0006777">
    <property type="term" value="P:Mo-molybdopterin cofactor biosynthetic process"/>
    <property type="evidence" value="ECO:0007669"/>
    <property type="project" value="UniProtKB-UniRule"/>
</dbReference>
<dbReference type="SUPFAM" id="SSF53927">
    <property type="entry name" value="Cytidine deaminase-like"/>
    <property type="match status" value="1"/>
</dbReference>
<dbReference type="PIRSF" id="PIRSF015626">
    <property type="entry name" value="FdhD"/>
    <property type="match status" value="1"/>
</dbReference>
<dbReference type="GO" id="GO:0097163">
    <property type="term" value="F:sulfur carrier activity"/>
    <property type="evidence" value="ECO:0007669"/>
    <property type="project" value="UniProtKB-UniRule"/>
</dbReference>
<dbReference type="HAMAP" id="MF_00187">
    <property type="entry name" value="FdhD"/>
    <property type="match status" value="1"/>
</dbReference>
<dbReference type="AlphaFoldDB" id="W0EZZ1"/>
<keyword evidence="1 3" id="KW-0963">Cytoplasm</keyword>
<keyword evidence="5" id="KW-1185">Reference proteome</keyword>
<comment type="subcellular location">
    <subcellularLocation>
        <location evidence="3">Cytoplasm</location>
    </subcellularLocation>
</comment>
<evidence type="ECO:0000313" key="5">
    <source>
        <dbReference type="Proteomes" id="UP000003586"/>
    </source>
</evidence>
<dbReference type="eggNOG" id="COG1526">
    <property type="taxonomic scope" value="Bacteria"/>
</dbReference>
<protein>
    <recommendedName>
        <fullName evidence="3">Sulfur carrier protein FdhD</fullName>
    </recommendedName>
</protein>
<dbReference type="NCBIfam" id="TIGR00129">
    <property type="entry name" value="fdhD_narQ"/>
    <property type="match status" value="1"/>
</dbReference>
<organism evidence="4 5">
    <name type="scientific">Niabella soli DSM 19437</name>
    <dbReference type="NCBI Taxonomy" id="929713"/>
    <lineage>
        <taxon>Bacteria</taxon>
        <taxon>Pseudomonadati</taxon>
        <taxon>Bacteroidota</taxon>
        <taxon>Chitinophagia</taxon>
        <taxon>Chitinophagales</taxon>
        <taxon>Chitinophagaceae</taxon>
        <taxon>Niabella</taxon>
    </lineage>
</organism>
<comment type="function">
    <text evidence="3">Required for formate dehydrogenase (FDH) activity. Acts as a sulfur carrier protein that transfers sulfur from IscS to the molybdenum cofactor prior to its insertion into FDH.</text>
</comment>
<dbReference type="Gene3D" id="3.10.20.10">
    <property type="match status" value="1"/>
</dbReference>
<dbReference type="STRING" id="929713.NIASO_16505"/>
<dbReference type="NCBIfam" id="NF001943">
    <property type="entry name" value="PRK00724.1-2"/>
    <property type="match status" value="1"/>
</dbReference>
<evidence type="ECO:0000256" key="3">
    <source>
        <dbReference type="HAMAP-Rule" id="MF_00187"/>
    </source>
</evidence>
<dbReference type="GO" id="GO:0005737">
    <property type="term" value="C:cytoplasm"/>
    <property type="evidence" value="ECO:0007669"/>
    <property type="project" value="UniProtKB-SubCell"/>
</dbReference>
<name>W0EZZ1_9BACT</name>
<reference evidence="4 5" key="1">
    <citation type="submission" date="2013-12" db="EMBL/GenBank/DDBJ databases">
        <authorList>
            <consortium name="DOE Joint Genome Institute"/>
            <person name="Eisen J."/>
            <person name="Huntemann M."/>
            <person name="Han J."/>
            <person name="Chen A."/>
            <person name="Kyrpides N."/>
            <person name="Mavromatis K."/>
            <person name="Markowitz V."/>
            <person name="Palaniappan K."/>
            <person name="Ivanova N."/>
            <person name="Schaumberg A."/>
            <person name="Pati A."/>
            <person name="Liolios K."/>
            <person name="Nordberg H.P."/>
            <person name="Cantor M.N."/>
            <person name="Hua S.X."/>
            <person name="Woyke T."/>
        </authorList>
    </citation>
    <scope>NUCLEOTIDE SEQUENCE [LARGE SCALE GENOMIC DNA]</scope>
    <source>
        <strain evidence="5">DSM 19437</strain>
    </source>
</reference>